<dbReference type="SUPFAM" id="SSF103515">
    <property type="entry name" value="Autotransporter"/>
    <property type="match status" value="1"/>
</dbReference>
<feature type="chain" id="PRO_5045418300" evidence="1">
    <location>
        <begin position="28"/>
        <end position="1092"/>
    </location>
</feature>
<proteinExistence type="predicted"/>
<accession>A0ABW2J9U9</accession>
<evidence type="ECO:0000259" key="2">
    <source>
        <dbReference type="PROSITE" id="PS51208"/>
    </source>
</evidence>
<protein>
    <submittedName>
        <fullName evidence="3">Autotransporter domain-containing protein</fullName>
    </submittedName>
</protein>
<feature type="signal peptide" evidence="1">
    <location>
        <begin position="1"/>
        <end position="27"/>
    </location>
</feature>
<dbReference type="SMART" id="SM00869">
    <property type="entry name" value="Autotransporter"/>
    <property type="match status" value="1"/>
</dbReference>
<evidence type="ECO:0000313" key="4">
    <source>
        <dbReference type="Proteomes" id="UP001596379"/>
    </source>
</evidence>
<keyword evidence="1" id="KW-0732">Signal</keyword>
<evidence type="ECO:0000256" key="1">
    <source>
        <dbReference type="SAM" id="SignalP"/>
    </source>
</evidence>
<keyword evidence="4" id="KW-1185">Reference proteome</keyword>
<gene>
    <name evidence="3" type="ORF">ACFQO0_15520</name>
</gene>
<dbReference type="InterPro" id="IPR005546">
    <property type="entry name" value="Autotransporte_beta"/>
</dbReference>
<comment type="caution">
    <text evidence="3">The sequence shown here is derived from an EMBL/GenBank/DDBJ whole genome shotgun (WGS) entry which is preliminary data.</text>
</comment>
<dbReference type="Gene3D" id="2.40.128.130">
    <property type="entry name" value="Autotransporter beta-domain"/>
    <property type="match status" value="1"/>
</dbReference>
<dbReference type="Proteomes" id="UP001596379">
    <property type="component" value="Unassembled WGS sequence"/>
</dbReference>
<dbReference type="RefSeq" id="WP_382236411.1">
    <property type="nucleotide sequence ID" value="NZ_JBHTCC010000004.1"/>
</dbReference>
<sequence>MRFSHPQLRPLPLVLALQAIFSLPSYAADFSVTTGTTVTTAQSLTANIGIVQQGGTLTTSGGATAVTVNAGTSTLTNSGTISQTGSGRTIDANTGTPIFTLTNNLGGLITATGGEVIRLNRAAGSYLIENQGTIWQTSTTPGGSRAIKADANFTSTDNKIINGSINNTTAVIRSDANDAIRLGSNFTLTNYGNIFSTGIVNTSCPDYLPAGGHPCTNDYSAADGVAIENSRSNVAILNYGTITGPRHGIDGGDPVAAVADSDMIGVERLIVTSTASNGVTFDKVVGGVTTSNVKIDNPVIINYAGGVLTGNNGSGVGLDGHGVVINYGTITGNYAGAGKVYDHEGLGLTTSNGDGDGVDIDGVAYIENFGRIQGLGAGGLDSGGNPNGADGIAAGGGTIINRAGATIYGQSKGILIDNGSDGMLTTTIAGITTVTNESETIKGRGTINTDGTAAATGAAAIIVNYGTITGEKKVAVGLIGNFNDTLTNDATGIINGGADAMRLGENNSTVAGAAIQMGAGDDTLINDGRIEGKNGLAIDMGTGNDTVRLLGGSVIGAVDGGTGTNTLETNGTQNFTEGNLRNFQVITVLGGNLRVNGAFTTTNLTVNGTLQAPDSGAFRTVSVAGNYVQAAGGILEARVGANGASDKLAVTSTATLTDGATIRPVLNGYVSDGATFTLLNAGTLSATAANLTLNSTSTFLTYTLVKDGNDLKLVAHRQQSLASMAPQNGSAFTSGLETMLSTGSQSSVNLLNALESLPNAAAVSRAVSQLAPATNAAAQSAASAAQGSVFSAFDNRIDSARGGSPLAMGKTGLAGGDSVGNRFWLQGLAAIATQDARKGANGYDLDAQGVAAGYEYDLNARDMVGFSGGYTQAGSDGKDSGAGDDTDVKSIHVGAYFSRTDASYTLDAGVAVSANRYSSQRTVTIPGFAETVNGKYSGYQVGARVEYGIPFALDEKWSGRWLIGARLGHLDNGAYSESGGASAQNIGSASANSVQSVFGMEFVNRLSTSSSATLRARYLHEFADTPEVNASFASGGPSFRLDGVQPGRDALQLGFGYRNVTAQGTTIAIGYDMEIKDKYLGHQLTAKAIWNF</sequence>
<name>A0ABW2J9U9_9BURK</name>
<dbReference type="InterPro" id="IPR036709">
    <property type="entry name" value="Autotransporte_beta_dom_sf"/>
</dbReference>
<organism evidence="3 4">
    <name type="scientific">Herminiimonas aquatilis</name>
    <dbReference type="NCBI Taxonomy" id="345342"/>
    <lineage>
        <taxon>Bacteria</taxon>
        <taxon>Pseudomonadati</taxon>
        <taxon>Pseudomonadota</taxon>
        <taxon>Betaproteobacteria</taxon>
        <taxon>Burkholderiales</taxon>
        <taxon>Oxalobacteraceae</taxon>
        <taxon>Herminiimonas</taxon>
    </lineage>
</organism>
<dbReference type="EMBL" id="JBHTCC010000004">
    <property type="protein sequence ID" value="MFC7299848.1"/>
    <property type="molecule type" value="Genomic_DNA"/>
</dbReference>
<feature type="domain" description="Autotransporter" evidence="2">
    <location>
        <begin position="816"/>
        <end position="1092"/>
    </location>
</feature>
<evidence type="ECO:0000313" key="3">
    <source>
        <dbReference type="EMBL" id="MFC7299848.1"/>
    </source>
</evidence>
<dbReference type="Pfam" id="PF03797">
    <property type="entry name" value="Autotransporter"/>
    <property type="match status" value="1"/>
</dbReference>
<reference evidence="4" key="1">
    <citation type="journal article" date="2019" name="Int. J. Syst. Evol. Microbiol.">
        <title>The Global Catalogue of Microorganisms (GCM) 10K type strain sequencing project: providing services to taxonomists for standard genome sequencing and annotation.</title>
        <authorList>
            <consortium name="The Broad Institute Genomics Platform"/>
            <consortium name="The Broad Institute Genome Sequencing Center for Infectious Disease"/>
            <person name="Wu L."/>
            <person name="Ma J."/>
        </authorList>
    </citation>
    <scope>NUCLEOTIDE SEQUENCE [LARGE SCALE GENOMIC DNA]</scope>
    <source>
        <strain evidence="4">CCUG 36956</strain>
    </source>
</reference>
<dbReference type="PROSITE" id="PS51208">
    <property type="entry name" value="AUTOTRANSPORTER"/>
    <property type="match status" value="1"/>
</dbReference>